<name>A0A059G969_9PROT</name>
<sequence>MSNDTPETRDKSGRFLSRAAEKAHDLHTVSDEGVHPMAKILFGWTEAKNIGAIMFWGLGILGAVLIVADVFVHRHDYFTFANSTGFYGLYGFACFAFVVLMGWPLGNLLRRGENYYGDAGGPPADVDPDRPLPSENAHPTYEGDD</sequence>
<dbReference type="STRING" id="1280953.HOC_07013"/>
<dbReference type="eggNOG" id="ENOG5033DGH">
    <property type="taxonomic scope" value="Bacteria"/>
</dbReference>
<keyword evidence="2" id="KW-0472">Membrane</keyword>
<evidence type="ECO:0000256" key="2">
    <source>
        <dbReference type="SAM" id="Phobius"/>
    </source>
</evidence>
<dbReference type="OrthoDB" id="7631747at2"/>
<feature type="region of interest" description="Disordered" evidence="1">
    <location>
        <begin position="119"/>
        <end position="145"/>
    </location>
</feature>
<keyword evidence="2" id="KW-1133">Transmembrane helix</keyword>
<evidence type="ECO:0000256" key="1">
    <source>
        <dbReference type="SAM" id="MobiDB-lite"/>
    </source>
</evidence>
<protein>
    <submittedName>
        <fullName evidence="3">Uncharacterized protein</fullName>
    </submittedName>
</protein>
<comment type="caution">
    <text evidence="3">The sequence shown here is derived from an EMBL/GenBank/DDBJ whole genome shotgun (WGS) entry which is preliminary data.</text>
</comment>
<accession>A0A059G969</accession>
<proteinExistence type="predicted"/>
<evidence type="ECO:0000313" key="3">
    <source>
        <dbReference type="EMBL" id="KDA03135.1"/>
    </source>
</evidence>
<dbReference type="RefSeq" id="WP_051624607.1">
    <property type="nucleotide sequence ID" value="NZ_ARYL01000008.1"/>
</dbReference>
<dbReference type="Proteomes" id="UP000024942">
    <property type="component" value="Unassembled WGS sequence"/>
</dbReference>
<evidence type="ECO:0000313" key="4">
    <source>
        <dbReference type="Proteomes" id="UP000024942"/>
    </source>
</evidence>
<dbReference type="AlphaFoldDB" id="A0A059G969"/>
<gene>
    <name evidence="3" type="ORF">HOC_07013</name>
</gene>
<feature type="transmembrane region" description="Helical" evidence="2">
    <location>
        <begin position="84"/>
        <end position="105"/>
    </location>
</feature>
<dbReference type="EMBL" id="ARYL01000008">
    <property type="protein sequence ID" value="KDA03135.1"/>
    <property type="molecule type" value="Genomic_DNA"/>
</dbReference>
<dbReference type="PATRIC" id="fig|1280953.3.peg.1421"/>
<keyword evidence="4" id="KW-1185">Reference proteome</keyword>
<reference evidence="3 4" key="1">
    <citation type="journal article" date="2014" name="Antonie Van Leeuwenhoek">
        <title>Hyphomonas beringensis sp. nov. and Hyphomonas chukchiensis sp. nov., isolated from surface seawater of the Bering Sea and Chukchi Sea.</title>
        <authorList>
            <person name="Li C."/>
            <person name="Lai Q."/>
            <person name="Li G."/>
            <person name="Dong C."/>
            <person name="Wang J."/>
            <person name="Liao Y."/>
            <person name="Shao Z."/>
        </authorList>
    </citation>
    <scope>NUCLEOTIDE SEQUENCE [LARGE SCALE GENOMIC DNA]</scope>
    <source>
        <strain evidence="3 4">SCH89</strain>
    </source>
</reference>
<feature type="transmembrane region" description="Helical" evidence="2">
    <location>
        <begin position="50"/>
        <end position="72"/>
    </location>
</feature>
<organism evidence="3 4">
    <name type="scientific">Hyphomonas oceanitis SCH89</name>
    <dbReference type="NCBI Taxonomy" id="1280953"/>
    <lineage>
        <taxon>Bacteria</taxon>
        <taxon>Pseudomonadati</taxon>
        <taxon>Pseudomonadota</taxon>
        <taxon>Alphaproteobacteria</taxon>
        <taxon>Hyphomonadales</taxon>
        <taxon>Hyphomonadaceae</taxon>
        <taxon>Hyphomonas</taxon>
    </lineage>
</organism>
<keyword evidence="2" id="KW-0812">Transmembrane</keyword>